<evidence type="ECO:0000313" key="3">
    <source>
        <dbReference type="EMBL" id="MDQ0366654.1"/>
    </source>
</evidence>
<sequence length="104" mass="10943">MSKTARTAVPIRRWIGSGTFFLRIRQQAQFATGIVRTGAAVQFVTGLALAGVRHAADLDVNYARVLIKLGIGLAVLISAVAATRRTPTSNPCSTPPAAWPPATS</sequence>
<keyword evidence="2" id="KW-0812">Transmembrane</keyword>
<proteinExistence type="predicted"/>
<name>A0AAE3VZJ9_9ACTN</name>
<dbReference type="EMBL" id="JAUSUZ010000001">
    <property type="protein sequence ID" value="MDQ0366654.1"/>
    <property type="molecule type" value="Genomic_DNA"/>
</dbReference>
<reference evidence="3 4" key="1">
    <citation type="submission" date="2023-07" db="EMBL/GenBank/DDBJ databases">
        <title>Sequencing the genomes of 1000 actinobacteria strains.</title>
        <authorList>
            <person name="Klenk H.-P."/>
        </authorList>
    </citation>
    <scope>NUCLEOTIDE SEQUENCE [LARGE SCALE GENOMIC DNA]</scope>
    <source>
        <strain evidence="3 4">DSM 44709</strain>
    </source>
</reference>
<organism evidence="3 4">
    <name type="scientific">Catenuloplanes indicus</name>
    <dbReference type="NCBI Taxonomy" id="137267"/>
    <lineage>
        <taxon>Bacteria</taxon>
        <taxon>Bacillati</taxon>
        <taxon>Actinomycetota</taxon>
        <taxon>Actinomycetes</taxon>
        <taxon>Micromonosporales</taxon>
        <taxon>Micromonosporaceae</taxon>
        <taxon>Catenuloplanes</taxon>
    </lineage>
</organism>
<evidence type="ECO:0000256" key="2">
    <source>
        <dbReference type="SAM" id="Phobius"/>
    </source>
</evidence>
<dbReference type="AlphaFoldDB" id="A0AAE3VZJ9"/>
<dbReference type="RefSeq" id="WP_307240140.1">
    <property type="nucleotide sequence ID" value="NZ_JAUSUZ010000001.1"/>
</dbReference>
<dbReference type="Proteomes" id="UP001240236">
    <property type="component" value="Unassembled WGS sequence"/>
</dbReference>
<feature type="compositionally biased region" description="Pro residues" evidence="1">
    <location>
        <begin position="93"/>
        <end position="104"/>
    </location>
</feature>
<evidence type="ECO:0000313" key="4">
    <source>
        <dbReference type="Proteomes" id="UP001240236"/>
    </source>
</evidence>
<keyword evidence="2" id="KW-1133">Transmembrane helix</keyword>
<keyword evidence="4" id="KW-1185">Reference proteome</keyword>
<feature type="region of interest" description="Disordered" evidence="1">
    <location>
        <begin position="84"/>
        <end position="104"/>
    </location>
</feature>
<comment type="caution">
    <text evidence="3">The sequence shown here is derived from an EMBL/GenBank/DDBJ whole genome shotgun (WGS) entry which is preliminary data.</text>
</comment>
<keyword evidence="2" id="KW-0472">Membrane</keyword>
<evidence type="ECO:0000256" key="1">
    <source>
        <dbReference type="SAM" id="MobiDB-lite"/>
    </source>
</evidence>
<accession>A0AAE3VZJ9</accession>
<gene>
    <name evidence="3" type="ORF">J2S42_003323</name>
</gene>
<feature type="transmembrane region" description="Helical" evidence="2">
    <location>
        <begin position="62"/>
        <end position="82"/>
    </location>
</feature>
<protein>
    <submittedName>
        <fullName evidence="3">Uncharacterized protein</fullName>
    </submittedName>
</protein>
<feature type="transmembrane region" description="Helical" evidence="2">
    <location>
        <begin position="33"/>
        <end position="56"/>
    </location>
</feature>